<gene>
    <name evidence="1" type="ORF">ACAOBT_LOCUS6045</name>
</gene>
<protein>
    <recommendedName>
        <fullName evidence="3">Transmembrane protein 183</fullName>
    </recommendedName>
</protein>
<dbReference type="GO" id="GO:0031647">
    <property type="term" value="P:regulation of protein stability"/>
    <property type="evidence" value="ECO:0007669"/>
    <property type="project" value="TreeGrafter"/>
</dbReference>
<evidence type="ECO:0008006" key="3">
    <source>
        <dbReference type="Google" id="ProtNLM"/>
    </source>
</evidence>
<evidence type="ECO:0000313" key="1">
    <source>
        <dbReference type="EMBL" id="CAH1964864.1"/>
    </source>
</evidence>
<dbReference type="InterPro" id="IPR026509">
    <property type="entry name" value="TMEM183"/>
</dbReference>
<dbReference type="Proteomes" id="UP001152888">
    <property type="component" value="Unassembled WGS sequence"/>
</dbReference>
<dbReference type="EMBL" id="CAKOFQ010006720">
    <property type="protein sequence ID" value="CAH1964864.1"/>
    <property type="molecule type" value="Genomic_DNA"/>
</dbReference>
<dbReference type="PANTHER" id="PTHR20988">
    <property type="entry name" value="TRANSMEMBRANE PROTEIN 183A-RELATED"/>
    <property type="match status" value="1"/>
</dbReference>
<evidence type="ECO:0000313" key="2">
    <source>
        <dbReference type="Proteomes" id="UP001152888"/>
    </source>
</evidence>
<dbReference type="OrthoDB" id="5955317at2759"/>
<sequence length="350" mass="40986">MPNKKSVKHRSLKTFGDITLNDFANSAVSKNRPKKSSESVTKVLKHFQEKSWDEKPDEFDGQFIEEEDEEGNITYVLRKVEPRRRKKTVSNSEEVKEVSGKDYPIDIWFLLSEYIRPEDVGRFAGICKTSFEVVCTAKFWFRLYKRYYTSVSTLPEQLQPECLVRKYGLRPSVIRALYHMYPLFVNQIKSPQLTAEQHPDILKRRLCECLWHQKHKGHWLFYFKMREKRDNLLNHSYRINTKKPDLLEILDDVSANVDENCCILQVTCKDFIAIPPVLGQVLISVSVTLSNGMRYNRLQLDFGSGISAYRPSDSNCTSIILDPVVNYKVLDWWHPQYPYSQNIQNLLNSD</sequence>
<name>A0A9P0K711_ACAOB</name>
<dbReference type="PANTHER" id="PTHR20988:SF2">
    <property type="entry name" value="TRANSMEMBRANE PROTEIN 183A-RELATED"/>
    <property type="match status" value="1"/>
</dbReference>
<dbReference type="GO" id="GO:0019005">
    <property type="term" value="C:SCF ubiquitin ligase complex"/>
    <property type="evidence" value="ECO:0007669"/>
    <property type="project" value="TreeGrafter"/>
</dbReference>
<comment type="caution">
    <text evidence="1">The sequence shown here is derived from an EMBL/GenBank/DDBJ whole genome shotgun (WGS) entry which is preliminary data.</text>
</comment>
<keyword evidence="2" id="KW-1185">Reference proteome</keyword>
<accession>A0A9P0K711</accession>
<organism evidence="1 2">
    <name type="scientific">Acanthoscelides obtectus</name>
    <name type="common">Bean weevil</name>
    <name type="synonym">Bruchus obtectus</name>
    <dbReference type="NCBI Taxonomy" id="200917"/>
    <lineage>
        <taxon>Eukaryota</taxon>
        <taxon>Metazoa</taxon>
        <taxon>Ecdysozoa</taxon>
        <taxon>Arthropoda</taxon>
        <taxon>Hexapoda</taxon>
        <taxon>Insecta</taxon>
        <taxon>Pterygota</taxon>
        <taxon>Neoptera</taxon>
        <taxon>Endopterygota</taxon>
        <taxon>Coleoptera</taxon>
        <taxon>Polyphaga</taxon>
        <taxon>Cucujiformia</taxon>
        <taxon>Chrysomeloidea</taxon>
        <taxon>Chrysomelidae</taxon>
        <taxon>Bruchinae</taxon>
        <taxon>Bruchini</taxon>
        <taxon>Acanthoscelides</taxon>
    </lineage>
</organism>
<dbReference type="AlphaFoldDB" id="A0A9P0K711"/>
<proteinExistence type="predicted"/>
<reference evidence="1" key="1">
    <citation type="submission" date="2022-03" db="EMBL/GenBank/DDBJ databases">
        <authorList>
            <person name="Sayadi A."/>
        </authorList>
    </citation>
    <scope>NUCLEOTIDE SEQUENCE</scope>
</reference>